<reference evidence="1 2" key="1">
    <citation type="submission" date="2021-01" db="EMBL/GenBank/DDBJ databases">
        <title>Whole genome shotgun sequence of Asanoa siamensis NBRC 107932.</title>
        <authorList>
            <person name="Komaki H."/>
            <person name="Tamura T."/>
        </authorList>
    </citation>
    <scope>NUCLEOTIDE SEQUENCE [LARGE SCALE GENOMIC DNA]</scope>
    <source>
        <strain evidence="1 2">NBRC 107932</strain>
    </source>
</reference>
<organism evidence="1 2">
    <name type="scientific">Asanoa siamensis</name>
    <dbReference type="NCBI Taxonomy" id="926357"/>
    <lineage>
        <taxon>Bacteria</taxon>
        <taxon>Bacillati</taxon>
        <taxon>Actinomycetota</taxon>
        <taxon>Actinomycetes</taxon>
        <taxon>Micromonosporales</taxon>
        <taxon>Micromonosporaceae</taxon>
        <taxon>Asanoa</taxon>
    </lineage>
</organism>
<gene>
    <name evidence="1" type="ORF">Asi02nite_81440</name>
</gene>
<evidence type="ECO:0000313" key="1">
    <source>
        <dbReference type="EMBL" id="GIF78626.1"/>
    </source>
</evidence>
<name>A0ABQ4D509_9ACTN</name>
<dbReference type="Proteomes" id="UP000604117">
    <property type="component" value="Unassembled WGS sequence"/>
</dbReference>
<comment type="caution">
    <text evidence="1">The sequence shown here is derived from an EMBL/GenBank/DDBJ whole genome shotgun (WGS) entry which is preliminary data.</text>
</comment>
<accession>A0ABQ4D509</accession>
<proteinExistence type="predicted"/>
<sequence>MAAEATTAGLRPRALLAIEGAAKLLPDLAERLRNPRLRGQLLRAIRRIETEPSLVGMSEHVLLIADKPTCARTETQ</sequence>
<evidence type="ECO:0000313" key="2">
    <source>
        <dbReference type="Proteomes" id="UP000604117"/>
    </source>
</evidence>
<dbReference type="EMBL" id="BONE01000179">
    <property type="protein sequence ID" value="GIF78626.1"/>
    <property type="molecule type" value="Genomic_DNA"/>
</dbReference>
<dbReference type="RefSeq" id="WP_239127732.1">
    <property type="nucleotide sequence ID" value="NZ_BONE01000179.1"/>
</dbReference>
<keyword evidence="2" id="KW-1185">Reference proteome</keyword>
<protein>
    <submittedName>
        <fullName evidence="1">Uncharacterized protein</fullName>
    </submittedName>
</protein>